<dbReference type="EMBL" id="MU863770">
    <property type="protein sequence ID" value="KAK4095856.1"/>
    <property type="molecule type" value="Genomic_DNA"/>
</dbReference>
<proteinExistence type="predicted"/>
<dbReference type="AlphaFoldDB" id="A0AAN6PRU5"/>
<reference evidence="1" key="1">
    <citation type="journal article" date="2023" name="Mol. Phylogenet. Evol.">
        <title>Genome-scale phylogeny and comparative genomics of the fungal order Sordariales.</title>
        <authorList>
            <person name="Hensen N."/>
            <person name="Bonometti L."/>
            <person name="Westerberg I."/>
            <person name="Brannstrom I.O."/>
            <person name="Guillou S."/>
            <person name="Cros-Aarteil S."/>
            <person name="Calhoun S."/>
            <person name="Haridas S."/>
            <person name="Kuo A."/>
            <person name="Mondo S."/>
            <person name="Pangilinan J."/>
            <person name="Riley R."/>
            <person name="LaButti K."/>
            <person name="Andreopoulos B."/>
            <person name="Lipzen A."/>
            <person name="Chen C."/>
            <person name="Yan M."/>
            <person name="Daum C."/>
            <person name="Ng V."/>
            <person name="Clum A."/>
            <person name="Steindorff A."/>
            <person name="Ohm R.A."/>
            <person name="Martin F."/>
            <person name="Silar P."/>
            <person name="Natvig D.O."/>
            <person name="Lalanne C."/>
            <person name="Gautier V."/>
            <person name="Ament-Velasquez S.L."/>
            <person name="Kruys A."/>
            <person name="Hutchinson M.I."/>
            <person name="Powell A.J."/>
            <person name="Barry K."/>
            <person name="Miller A.N."/>
            <person name="Grigoriev I.V."/>
            <person name="Debuchy R."/>
            <person name="Gladieux P."/>
            <person name="Hiltunen Thoren M."/>
            <person name="Johannesson H."/>
        </authorList>
    </citation>
    <scope>NUCLEOTIDE SEQUENCE</scope>
    <source>
        <strain evidence="1">CBS 757.83</strain>
    </source>
</reference>
<organism evidence="1 2">
    <name type="scientific">Parathielavia hyrcaniae</name>
    <dbReference type="NCBI Taxonomy" id="113614"/>
    <lineage>
        <taxon>Eukaryota</taxon>
        <taxon>Fungi</taxon>
        <taxon>Dikarya</taxon>
        <taxon>Ascomycota</taxon>
        <taxon>Pezizomycotina</taxon>
        <taxon>Sordariomycetes</taxon>
        <taxon>Sordariomycetidae</taxon>
        <taxon>Sordariales</taxon>
        <taxon>Chaetomiaceae</taxon>
        <taxon>Parathielavia</taxon>
    </lineage>
</organism>
<dbReference type="Proteomes" id="UP001305647">
    <property type="component" value="Unassembled WGS sequence"/>
</dbReference>
<keyword evidence="2" id="KW-1185">Reference proteome</keyword>
<accession>A0AAN6PRU5</accession>
<evidence type="ECO:0000313" key="1">
    <source>
        <dbReference type="EMBL" id="KAK4095856.1"/>
    </source>
</evidence>
<reference evidence="1" key="2">
    <citation type="submission" date="2023-05" db="EMBL/GenBank/DDBJ databases">
        <authorList>
            <consortium name="Lawrence Berkeley National Laboratory"/>
            <person name="Steindorff A."/>
            <person name="Hensen N."/>
            <person name="Bonometti L."/>
            <person name="Westerberg I."/>
            <person name="Brannstrom I.O."/>
            <person name="Guillou S."/>
            <person name="Cros-Aarteil S."/>
            <person name="Calhoun S."/>
            <person name="Haridas S."/>
            <person name="Kuo A."/>
            <person name="Mondo S."/>
            <person name="Pangilinan J."/>
            <person name="Riley R."/>
            <person name="Labutti K."/>
            <person name="Andreopoulos B."/>
            <person name="Lipzen A."/>
            <person name="Chen C."/>
            <person name="Yanf M."/>
            <person name="Daum C."/>
            <person name="Ng V."/>
            <person name="Clum A."/>
            <person name="Ohm R."/>
            <person name="Martin F."/>
            <person name="Silar P."/>
            <person name="Natvig D."/>
            <person name="Lalanne C."/>
            <person name="Gautier V."/>
            <person name="Ament-Velasquez S.L."/>
            <person name="Kruys A."/>
            <person name="Hutchinson M.I."/>
            <person name="Powell A.J."/>
            <person name="Barry K."/>
            <person name="Miller A.N."/>
            <person name="Grigoriev I.V."/>
            <person name="Debuchy R."/>
            <person name="Gladieux P."/>
            <person name="Thoren M.H."/>
            <person name="Johannesson H."/>
        </authorList>
    </citation>
    <scope>NUCLEOTIDE SEQUENCE</scope>
    <source>
        <strain evidence="1">CBS 757.83</strain>
    </source>
</reference>
<protein>
    <submittedName>
        <fullName evidence="1">Uncharacterized protein</fullName>
    </submittedName>
</protein>
<evidence type="ECO:0000313" key="2">
    <source>
        <dbReference type="Proteomes" id="UP001305647"/>
    </source>
</evidence>
<sequence>MCQRMHPKVKYACGHEVEQLPYIVKSDEAEEYSSSRPRSRGWTDKRRCWRRCVATGQYMYKRERSRPDNLHQDS</sequence>
<gene>
    <name evidence="1" type="ORF">N658DRAFT_81891</name>
</gene>
<comment type="caution">
    <text evidence="1">The sequence shown here is derived from an EMBL/GenBank/DDBJ whole genome shotgun (WGS) entry which is preliminary data.</text>
</comment>
<name>A0AAN6PRU5_9PEZI</name>